<dbReference type="EMBL" id="FP929056">
    <property type="protein sequence ID" value="CBL28299.1"/>
    <property type="molecule type" value="Genomic_DNA"/>
</dbReference>
<reference evidence="2 3" key="2">
    <citation type="submission" date="2010-03" db="EMBL/GenBank/DDBJ databases">
        <authorList>
            <person name="Pajon A."/>
        </authorList>
    </citation>
    <scope>NUCLEOTIDE SEQUENCE [LARGE SCALE GENOMIC DNA]</scope>
    <source>
        <strain evidence="2 3">SGP1</strain>
    </source>
</reference>
<feature type="region of interest" description="Disordered" evidence="1">
    <location>
        <begin position="120"/>
        <end position="155"/>
    </location>
</feature>
<evidence type="ECO:0000313" key="2">
    <source>
        <dbReference type="EMBL" id="CBL28299.1"/>
    </source>
</evidence>
<dbReference type="Pfam" id="PF20377">
    <property type="entry name" value="DUF6672"/>
    <property type="match status" value="1"/>
</dbReference>
<reference evidence="3" key="1">
    <citation type="submission" date="2010-03" db="EMBL/GenBank/DDBJ databases">
        <title>The genome sequence of Synergistetes sp. SGP1.</title>
        <authorList>
            <consortium name="metaHIT consortium -- http://www.metahit.eu/"/>
            <person name="Pajon A."/>
            <person name="Turner K."/>
            <person name="Parkhill J."/>
            <person name="Wade W."/>
            <person name="Vartoukian S."/>
        </authorList>
    </citation>
    <scope>NUCLEOTIDE SEQUENCE [LARGE SCALE GENOMIC DNA]</scope>
    <source>
        <strain evidence="3">SGP1</strain>
    </source>
</reference>
<name>A0AB94IX46_9BACT</name>
<keyword evidence="3" id="KW-1185">Reference proteome</keyword>
<evidence type="ECO:0000313" key="3">
    <source>
        <dbReference type="Proteomes" id="UP000008957"/>
    </source>
</evidence>
<gene>
    <name evidence="2" type="ORF">SY1_11110</name>
</gene>
<dbReference type="Proteomes" id="UP000008957">
    <property type="component" value="Chromosome"/>
</dbReference>
<dbReference type="InterPro" id="IPR046654">
    <property type="entry name" value="DUF6672"/>
</dbReference>
<sequence length="155" mass="16969">MMRFLQRALALILLVALGVWLFYVGREHQVLLDNKTIELEGRTFKALQEVRVSVNGAEPVELYPRDRDMVKVVGPAFSLRVEIEDPGSDVELVEREVRVGFGKDLMLSFPLMAASRDFVLPPPTSQQAPAPEAVASEDALASGVGEEVPAAPTNP</sequence>
<dbReference type="KEGG" id="sbr:SY1_11110"/>
<proteinExistence type="predicted"/>
<protein>
    <recommendedName>
        <fullName evidence="4">YbbR-like protein</fullName>
    </recommendedName>
</protein>
<evidence type="ECO:0000256" key="1">
    <source>
        <dbReference type="SAM" id="MobiDB-lite"/>
    </source>
</evidence>
<organism evidence="2 3">
    <name type="scientific">Fretibacterium fastidiosum</name>
    <dbReference type="NCBI Taxonomy" id="651822"/>
    <lineage>
        <taxon>Bacteria</taxon>
        <taxon>Thermotogati</taxon>
        <taxon>Synergistota</taxon>
        <taxon>Synergistia</taxon>
        <taxon>Synergistales</taxon>
        <taxon>Aminobacteriaceae</taxon>
        <taxon>Fretibacterium</taxon>
    </lineage>
</organism>
<evidence type="ECO:0008006" key="4">
    <source>
        <dbReference type="Google" id="ProtNLM"/>
    </source>
</evidence>
<accession>A0AB94IX46</accession>
<dbReference type="AlphaFoldDB" id="A0AB94IX46"/>
<dbReference type="RefSeq" id="WP_015556446.1">
    <property type="nucleotide sequence ID" value="NC_021038.1"/>
</dbReference>